<dbReference type="AlphaFoldDB" id="A0A9P6HT99"/>
<comment type="caution">
    <text evidence="2">The sequence shown here is derived from an EMBL/GenBank/DDBJ whole genome shotgun (WGS) entry which is preliminary data.</text>
</comment>
<dbReference type="RefSeq" id="XP_038738688.1">
    <property type="nucleotide sequence ID" value="XM_038896008.1"/>
</dbReference>
<name>A0A9P6HT99_9PEZI</name>
<keyword evidence="3" id="KW-1185">Reference proteome</keyword>
<proteinExistence type="predicted"/>
<accession>A0A9P6HT99</accession>
<protein>
    <submittedName>
        <fullName evidence="2">Uncharacterized protein</fullName>
    </submittedName>
</protein>
<reference evidence="2" key="1">
    <citation type="submission" date="2020-03" db="EMBL/GenBank/DDBJ databases">
        <authorList>
            <person name="He L."/>
        </authorList>
    </citation>
    <scope>NUCLEOTIDE SEQUENCE</scope>
    <source>
        <strain evidence="2">CkLH20</strain>
    </source>
</reference>
<evidence type="ECO:0000256" key="1">
    <source>
        <dbReference type="SAM" id="MobiDB-lite"/>
    </source>
</evidence>
<feature type="compositionally biased region" description="Basic and acidic residues" evidence="1">
    <location>
        <begin position="11"/>
        <end position="29"/>
    </location>
</feature>
<feature type="region of interest" description="Disordered" evidence="1">
    <location>
        <begin position="1"/>
        <end position="36"/>
    </location>
</feature>
<sequence>MAATTDSQPQFERDLRSAHQDYKRDKDSQSKWSNGARPLVGCRIDWANLEAVGGTEHQRAKSRPRVKNSEISHYRKPQNNVTKMRPHWTSNQGRLNSTMQAREQIKDPLSQSLMDLVPSEDGWRKSLAASEDWKYSFDSTVSPNRPLTLDVFVKTSGRETERMVEKEYEILNENGQVLKGRKARQSLRQEHAPVAEDDGFQLV</sequence>
<feature type="region of interest" description="Disordered" evidence="1">
    <location>
        <begin position="181"/>
        <end position="203"/>
    </location>
</feature>
<organism evidence="2 3">
    <name type="scientific">Colletotrichum karsti</name>
    <dbReference type="NCBI Taxonomy" id="1095194"/>
    <lineage>
        <taxon>Eukaryota</taxon>
        <taxon>Fungi</taxon>
        <taxon>Dikarya</taxon>
        <taxon>Ascomycota</taxon>
        <taxon>Pezizomycotina</taxon>
        <taxon>Sordariomycetes</taxon>
        <taxon>Hypocreomycetidae</taxon>
        <taxon>Glomerellales</taxon>
        <taxon>Glomerellaceae</taxon>
        <taxon>Colletotrichum</taxon>
        <taxon>Colletotrichum boninense species complex</taxon>
    </lineage>
</organism>
<dbReference type="OrthoDB" id="5153521at2759"/>
<evidence type="ECO:0000313" key="2">
    <source>
        <dbReference type="EMBL" id="KAF9869227.1"/>
    </source>
</evidence>
<feature type="compositionally biased region" description="Polar residues" evidence="1">
    <location>
        <begin position="1"/>
        <end position="10"/>
    </location>
</feature>
<dbReference type="GeneID" id="62169082"/>
<gene>
    <name evidence="2" type="ORF">CkaCkLH20_13298</name>
</gene>
<dbReference type="EMBL" id="JAATWM020000086">
    <property type="protein sequence ID" value="KAF9869227.1"/>
    <property type="molecule type" value="Genomic_DNA"/>
</dbReference>
<evidence type="ECO:0000313" key="3">
    <source>
        <dbReference type="Proteomes" id="UP000781932"/>
    </source>
</evidence>
<reference evidence="2" key="2">
    <citation type="submission" date="2020-11" db="EMBL/GenBank/DDBJ databases">
        <title>Whole genome sequencing of Colletotrichum sp.</title>
        <authorList>
            <person name="Li H."/>
        </authorList>
    </citation>
    <scope>NUCLEOTIDE SEQUENCE</scope>
    <source>
        <strain evidence="2">CkLH20</strain>
    </source>
</reference>
<dbReference type="Proteomes" id="UP000781932">
    <property type="component" value="Unassembled WGS sequence"/>
</dbReference>